<evidence type="ECO:0000313" key="1">
    <source>
        <dbReference type="EMBL" id="CAI8028350.1"/>
    </source>
</evidence>
<reference evidence="1" key="1">
    <citation type="submission" date="2023-03" db="EMBL/GenBank/DDBJ databases">
        <authorList>
            <person name="Steffen K."/>
            <person name="Cardenas P."/>
        </authorList>
    </citation>
    <scope>NUCLEOTIDE SEQUENCE</scope>
</reference>
<protein>
    <submittedName>
        <fullName evidence="1">Uncharacterized protein</fullName>
    </submittedName>
</protein>
<comment type="caution">
    <text evidence="1">The sequence shown here is derived from an EMBL/GenBank/DDBJ whole genome shotgun (WGS) entry which is preliminary data.</text>
</comment>
<accession>A0AA35SE09</accession>
<dbReference type="Proteomes" id="UP001174909">
    <property type="component" value="Unassembled WGS sequence"/>
</dbReference>
<evidence type="ECO:0000313" key="2">
    <source>
        <dbReference type="Proteomes" id="UP001174909"/>
    </source>
</evidence>
<proteinExistence type="predicted"/>
<sequence>MPGSRLKQSPKQYLGLNLSSRPPTALRYSAMLGVSGGFCTQIVSRTGACFQYG</sequence>
<organism evidence="1 2">
    <name type="scientific">Geodia barretti</name>
    <name type="common">Barrett's horny sponge</name>
    <dbReference type="NCBI Taxonomy" id="519541"/>
    <lineage>
        <taxon>Eukaryota</taxon>
        <taxon>Metazoa</taxon>
        <taxon>Porifera</taxon>
        <taxon>Demospongiae</taxon>
        <taxon>Heteroscleromorpha</taxon>
        <taxon>Tetractinellida</taxon>
        <taxon>Astrophorina</taxon>
        <taxon>Geodiidae</taxon>
        <taxon>Geodia</taxon>
    </lineage>
</organism>
<dbReference type="AlphaFoldDB" id="A0AA35SE09"/>
<gene>
    <name evidence="1" type="ORF">GBAR_LOCUS16182</name>
</gene>
<name>A0AA35SE09_GEOBA</name>
<dbReference type="EMBL" id="CASHTH010002328">
    <property type="protein sequence ID" value="CAI8028350.1"/>
    <property type="molecule type" value="Genomic_DNA"/>
</dbReference>
<keyword evidence="2" id="KW-1185">Reference proteome</keyword>